<keyword evidence="7 8" id="KW-0063">Aspartyl esterase</keyword>
<comment type="catalytic activity">
    <reaction evidence="8">
        <text>[(1-&gt;4)-alpha-D-galacturonosyl methyl ester](n) + n H2O = [(1-&gt;4)-alpha-D-galacturonosyl](n) + n methanol + n H(+)</text>
        <dbReference type="Rhea" id="RHEA:22380"/>
        <dbReference type="Rhea" id="RHEA-COMP:14570"/>
        <dbReference type="Rhea" id="RHEA-COMP:14573"/>
        <dbReference type="ChEBI" id="CHEBI:15377"/>
        <dbReference type="ChEBI" id="CHEBI:15378"/>
        <dbReference type="ChEBI" id="CHEBI:17790"/>
        <dbReference type="ChEBI" id="CHEBI:140522"/>
        <dbReference type="ChEBI" id="CHEBI:140523"/>
        <dbReference type="EC" id="3.1.1.11"/>
    </reaction>
</comment>
<dbReference type="Pfam" id="PF04043">
    <property type="entry name" value="PMEI"/>
    <property type="match status" value="1"/>
</dbReference>
<keyword evidence="11" id="KW-1185">Reference proteome</keyword>
<dbReference type="InterPro" id="IPR011050">
    <property type="entry name" value="Pectin_lyase_fold/virulence"/>
</dbReference>
<evidence type="ECO:0000313" key="11">
    <source>
        <dbReference type="Proteomes" id="UP000237347"/>
    </source>
</evidence>
<keyword evidence="5 8" id="KW-0134">Cell wall</keyword>
<dbReference type="AlphaFoldDB" id="A0AAW0K856"/>
<comment type="pathway">
    <text evidence="2 8">Glycan metabolism; pectin degradation; 2-dehydro-3-deoxy-D-gluconate from pectin: step 1/5.</text>
</comment>
<dbReference type="GO" id="GO:0042545">
    <property type="term" value="P:cell wall modification"/>
    <property type="evidence" value="ECO:0007669"/>
    <property type="project" value="UniProtKB-UniRule"/>
</dbReference>
<evidence type="ECO:0000256" key="2">
    <source>
        <dbReference type="ARBA" id="ARBA00005184"/>
    </source>
</evidence>
<dbReference type="EC" id="3.1.1.11" evidence="8"/>
<keyword evidence="8" id="KW-0961">Cell wall biogenesis/degradation</keyword>
<dbReference type="InterPro" id="IPR012334">
    <property type="entry name" value="Pectin_lyas_fold"/>
</dbReference>
<name>A0AAW0K856_QUESU</name>
<evidence type="ECO:0000256" key="8">
    <source>
        <dbReference type="RuleBase" id="RU000589"/>
    </source>
</evidence>
<keyword evidence="8" id="KW-0964">Secreted</keyword>
<evidence type="ECO:0000256" key="4">
    <source>
        <dbReference type="ARBA" id="ARBA00007786"/>
    </source>
</evidence>
<dbReference type="GO" id="GO:0030599">
    <property type="term" value="F:pectinesterase activity"/>
    <property type="evidence" value="ECO:0007669"/>
    <property type="project" value="UniProtKB-UniRule"/>
</dbReference>
<dbReference type="SUPFAM" id="SSF51126">
    <property type="entry name" value="Pectin lyase-like"/>
    <property type="match status" value="1"/>
</dbReference>
<comment type="subcellular location">
    <subcellularLocation>
        <location evidence="1 8">Secreted</location>
        <location evidence="1 8">Cell wall</location>
    </subcellularLocation>
</comment>
<evidence type="ECO:0000313" key="10">
    <source>
        <dbReference type="EMBL" id="KAK7834716.1"/>
    </source>
</evidence>
<evidence type="ECO:0000256" key="7">
    <source>
        <dbReference type="ARBA" id="ARBA00023085"/>
    </source>
</evidence>
<comment type="function">
    <text evidence="8">Acts in the modification of cell walls via demethylesterification of cell wall pectin.</text>
</comment>
<dbReference type="GO" id="GO:0045490">
    <property type="term" value="P:pectin catabolic process"/>
    <property type="evidence" value="ECO:0007669"/>
    <property type="project" value="UniProtKB-UniRule"/>
</dbReference>
<dbReference type="InterPro" id="IPR000070">
    <property type="entry name" value="Pectinesterase_cat"/>
</dbReference>
<evidence type="ECO:0000256" key="6">
    <source>
        <dbReference type="ARBA" id="ARBA00022801"/>
    </source>
</evidence>
<evidence type="ECO:0000256" key="3">
    <source>
        <dbReference type="ARBA" id="ARBA00006027"/>
    </source>
</evidence>
<comment type="caution">
    <text evidence="10">The sequence shown here is derived from an EMBL/GenBank/DDBJ whole genome shotgun (WGS) entry which is preliminary data.</text>
</comment>
<dbReference type="NCBIfam" id="TIGR01614">
    <property type="entry name" value="PME_inhib"/>
    <property type="match status" value="1"/>
</dbReference>
<dbReference type="PANTHER" id="PTHR31707">
    <property type="entry name" value="PECTINESTERASE"/>
    <property type="match status" value="1"/>
</dbReference>
<dbReference type="InterPro" id="IPR018040">
    <property type="entry name" value="Pectinesterase_Tyr_AS"/>
</dbReference>
<dbReference type="PROSITE" id="PS00800">
    <property type="entry name" value="PECTINESTERASE_1"/>
    <property type="match status" value="1"/>
</dbReference>
<dbReference type="SMART" id="SM00856">
    <property type="entry name" value="PMEI"/>
    <property type="match status" value="1"/>
</dbReference>
<dbReference type="EMBL" id="PKMF04000383">
    <property type="protein sequence ID" value="KAK7834716.1"/>
    <property type="molecule type" value="Genomic_DNA"/>
</dbReference>
<accession>A0AAW0K856</accession>
<sequence>MVSEVVKDSKTIMLQMSLEESTSAIQKAIDTAKNVNQRINNNPRKQAALLDCVDLMDLSMDRVFDSKEALQNMTTSSVEDAHAWLSSVFTNHVTCLDGLEGSARTTMEPGLKDLISGARTSLAMLVAVSSLKTKVMIDEPLNGEFPTWVTSRDRTLLQALPKEIKANVVVAEDGSGKYKTVKEAVASAPNKGKTRYVIYVKKGKYKENVEVGKSKKNLMIVGDGMSSTIITGSLNFVDGTTTFNSATVGIHSPRYLVLEHSWATEAPSSGTSRRDDQSVINRCRIDAYQYTLYAHSNCRCVPKLQTSSPKAHEWTGQHDIIASPYLKLVKGSIRSYLGRSWKEYSRTVVMQSYIGDHIDPTRWSVWDKDFALETLYYREYNNKRPGASTSKRVKWSGYHVITSAEEAKRFIVAKLIQGGTWLKSSGVAYTGGL</sequence>
<dbReference type="GO" id="GO:0004857">
    <property type="term" value="F:enzyme inhibitor activity"/>
    <property type="evidence" value="ECO:0007669"/>
    <property type="project" value="InterPro"/>
</dbReference>
<evidence type="ECO:0000256" key="5">
    <source>
        <dbReference type="ARBA" id="ARBA00022512"/>
    </source>
</evidence>
<dbReference type="SUPFAM" id="SSF101148">
    <property type="entry name" value="Plant invertase/pectin methylesterase inhibitor"/>
    <property type="match status" value="1"/>
</dbReference>
<comment type="similarity">
    <text evidence="3">In the N-terminal section; belongs to the PMEI family.</text>
</comment>
<dbReference type="Pfam" id="PF01095">
    <property type="entry name" value="Pectinesterase"/>
    <property type="match status" value="2"/>
</dbReference>
<dbReference type="CDD" id="cd15799">
    <property type="entry name" value="PMEI-like_4"/>
    <property type="match status" value="1"/>
</dbReference>
<proteinExistence type="inferred from homology"/>
<dbReference type="InterPro" id="IPR035513">
    <property type="entry name" value="Invertase/methylesterase_inhib"/>
</dbReference>
<gene>
    <name evidence="10" type="primary">PME2.1_0</name>
    <name evidence="10" type="ORF">CFP56_024176</name>
</gene>
<protein>
    <recommendedName>
        <fullName evidence="8">Pectinesterase</fullName>
        <ecNumber evidence="8">3.1.1.11</ecNumber>
    </recommendedName>
</protein>
<evidence type="ECO:0000259" key="9">
    <source>
        <dbReference type="SMART" id="SM00856"/>
    </source>
</evidence>
<keyword evidence="6 8" id="KW-0378">Hydrolase</keyword>
<feature type="domain" description="Pectinesterase inhibitor" evidence="9">
    <location>
        <begin position="1"/>
        <end position="124"/>
    </location>
</feature>
<comment type="similarity">
    <text evidence="4">In the C-terminal section; belongs to the pectinesterase family.</text>
</comment>
<evidence type="ECO:0000256" key="1">
    <source>
        <dbReference type="ARBA" id="ARBA00004191"/>
    </source>
</evidence>
<dbReference type="Gene3D" id="2.160.20.10">
    <property type="entry name" value="Single-stranded right-handed beta-helix, Pectin lyase-like"/>
    <property type="match status" value="2"/>
</dbReference>
<dbReference type="InterPro" id="IPR006501">
    <property type="entry name" value="Pectinesterase_inhib_dom"/>
</dbReference>
<organism evidence="10 11">
    <name type="scientific">Quercus suber</name>
    <name type="common">Cork oak</name>
    <dbReference type="NCBI Taxonomy" id="58331"/>
    <lineage>
        <taxon>Eukaryota</taxon>
        <taxon>Viridiplantae</taxon>
        <taxon>Streptophyta</taxon>
        <taxon>Embryophyta</taxon>
        <taxon>Tracheophyta</taxon>
        <taxon>Spermatophyta</taxon>
        <taxon>Magnoliopsida</taxon>
        <taxon>eudicotyledons</taxon>
        <taxon>Gunneridae</taxon>
        <taxon>Pentapetalae</taxon>
        <taxon>rosids</taxon>
        <taxon>fabids</taxon>
        <taxon>Fagales</taxon>
        <taxon>Fagaceae</taxon>
        <taxon>Quercus</taxon>
    </lineage>
</organism>
<reference evidence="10 11" key="1">
    <citation type="journal article" date="2018" name="Sci. Data">
        <title>The draft genome sequence of cork oak.</title>
        <authorList>
            <person name="Ramos A.M."/>
            <person name="Usie A."/>
            <person name="Barbosa P."/>
            <person name="Barros P.M."/>
            <person name="Capote T."/>
            <person name="Chaves I."/>
            <person name="Simoes F."/>
            <person name="Abreu I."/>
            <person name="Carrasquinho I."/>
            <person name="Faro C."/>
            <person name="Guimaraes J.B."/>
            <person name="Mendonca D."/>
            <person name="Nobrega F."/>
            <person name="Rodrigues L."/>
            <person name="Saibo N.J.M."/>
            <person name="Varela M.C."/>
            <person name="Egas C."/>
            <person name="Matos J."/>
            <person name="Miguel C.M."/>
            <person name="Oliveira M.M."/>
            <person name="Ricardo C.P."/>
            <person name="Goncalves S."/>
        </authorList>
    </citation>
    <scope>NUCLEOTIDE SEQUENCE [LARGE SCALE GENOMIC DNA]</scope>
    <source>
        <strain evidence="11">cv. HL8</strain>
    </source>
</reference>
<dbReference type="Proteomes" id="UP000237347">
    <property type="component" value="Unassembled WGS sequence"/>
</dbReference>
<dbReference type="Gene3D" id="1.20.140.40">
    <property type="entry name" value="Invertase/pectin methylesterase inhibitor family protein"/>
    <property type="match status" value="1"/>
</dbReference>